<dbReference type="PANTHER" id="PTHR43546">
    <property type="entry name" value="UPF0173 METAL-DEPENDENT HYDROLASE MJ1163-RELATED"/>
    <property type="match status" value="1"/>
</dbReference>
<dbReference type="InterPro" id="IPR036866">
    <property type="entry name" value="RibonucZ/Hydroxyglut_hydro"/>
</dbReference>
<keyword evidence="1" id="KW-0378">Hydrolase</keyword>
<dbReference type="RefSeq" id="WP_281793430.1">
    <property type="nucleotide sequence ID" value="NZ_BSDR01000001.1"/>
</dbReference>
<dbReference type="GO" id="GO:0016787">
    <property type="term" value="F:hydrolase activity"/>
    <property type="evidence" value="ECO:0007669"/>
    <property type="project" value="UniProtKB-KW"/>
</dbReference>
<dbReference type="InterPro" id="IPR050114">
    <property type="entry name" value="UPF0173_UPF0282_UlaG_hydrolase"/>
</dbReference>
<proteinExistence type="predicted"/>
<evidence type="ECO:0000313" key="2">
    <source>
        <dbReference type="Proteomes" id="UP001144372"/>
    </source>
</evidence>
<gene>
    <name evidence="1" type="ORF">DAMNIGENAA_16010</name>
</gene>
<dbReference type="SUPFAM" id="SSF56281">
    <property type="entry name" value="Metallo-hydrolase/oxidoreductase"/>
    <property type="match status" value="1"/>
</dbReference>
<name>A0A9W6D2P3_9BACT</name>
<keyword evidence="2" id="KW-1185">Reference proteome</keyword>
<dbReference type="EMBL" id="BSDR01000001">
    <property type="protein sequence ID" value="GLI34168.1"/>
    <property type="molecule type" value="Genomic_DNA"/>
</dbReference>
<sequence length="211" mass="23040">MKRDEIIRKIHWLGHDTIRLDGSITVYFDPFQISQAVPADLVLISHEHFDHCSPEDLARIQKADTVIVTNAASAGKLTGDIKVVTPGDRLSVAGADIEVGAAYNINKNFHPKKAGMLSFVISLDGIRYYHAGDTDFIPEMKDLQVDVAFLPVSGTYVMTADEAVQAALAIRPQLAIPMHYGAIVGSEEDAVRFKKKLEGKIDVVILSKEAG</sequence>
<comment type="caution">
    <text evidence="1">The sequence shown here is derived from an EMBL/GenBank/DDBJ whole genome shotgun (WGS) entry which is preliminary data.</text>
</comment>
<evidence type="ECO:0000313" key="1">
    <source>
        <dbReference type="EMBL" id="GLI34168.1"/>
    </source>
</evidence>
<protein>
    <submittedName>
        <fullName evidence="1">Metal-dependent hydrolase</fullName>
    </submittedName>
</protein>
<dbReference type="Pfam" id="PF13483">
    <property type="entry name" value="Lactamase_B_3"/>
    <property type="match status" value="1"/>
</dbReference>
<accession>A0A9W6D2P3</accession>
<organism evidence="1 2">
    <name type="scientific">Desulforhabdus amnigena</name>
    <dbReference type="NCBI Taxonomy" id="40218"/>
    <lineage>
        <taxon>Bacteria</taxon>
        <taxon>Pseudomonadati</taxon>
        <taxon>Thermodesulfobacteriota</taxon>
        <taxon>Syntrophobacteria</taxon>
        <taxon>Syntrophobacterales</taxon>
        <taxon>Syntrophobacteraceae</taxon>
        <taxon>Desulforhabdus</taxon>
    </lineage>
</organism>
<dbReference type="Proteomes" id="UP001144372">
    <property type="component" value="Unassembled WGS sequence"/>
</dbReference>
<dbReference type="AlphaFoldDB" id="A0A9W6D2P3"/>
<dbReference type="Gene3D" id="3.60.15.10">
    <property type="entry name" value="Ribonuclease Z/Hydroxyacylglutathione hydrolase-like"/>
    <property type="match status" value="1"/>
</dbReference>
<dbReference type="PANTHER" id="PTHR43546:SF8">
    <property type="entry name" value="METALLO-BETA-LACTAMASE DOMAIN-CONTAINING PROTEIN"/>
    <property type="match status" value="1"/>
</dbReference>
<reference evidence="1" key="1">
    <citation type="submission" date="2022-12" db="EMBL/GenBank/DDBJ databases">
        <title>Reference genome sequencing for broad-spectrum identification of bacterial and archaeal isolates by mass spectrometry.</title>
        <authorList>
            <person name="Sekiguchi Y."/>
            <person name="Tourlousse D.M."/>
        </authorList>
    </citation>
    <scope>NUCLEOTIDE SEQUENCE</scope>
    <source>
        <strain evidence="1">ASRB1</strain>
    </source>
</reference>